<evidence type="ECO:0000256" key="1">
    <source>
        <dbReference type="ARBA" id="ARBA00001933"/>
    </source>
</evidence>
<dbReference type="Proteomes" id="UP000230778">
    <property type="component" value="Unassembled WGS sequence"/>
</dbReference>
<evidence type="ECO:0000313" key="7">
    <source>
        <dbReference type="EMBL" id="PIQ04533.1"/>
    </source>
</evidence>
<dbReference type="InterPro" id="IPR001917">
    <property type="entry name" value="Aminotrans_II_pyridoxalP_BS"/>
</dbReference>
<dbReference type="GO" id="GO:0008483">
    <property type="term" value="F:transaminase activity"/>
    <property type="evidence" value="ECO:0007669"/>
    <property type="project" value="UniProtKB-KW"/>
</dbReference>
<name>A0A2H0FCY1_9BACT</name>
<feature type="domain" description="Aminotransferase class I/classII large" evidence="6">
    <location>
        <begin position="24"/>
        <end position="349"/>
    </location>
</feature>
<keyword evidence="4 5" id="KW-0663">Pyridoxal phosphate</keyword>
<dbReference type="SUPFAM" id="SSF53383">
    <property type="entry name" value="PLP-dependent transferases"/>
    <property type="match status" value="1"/>
</dbReference>
<dbReference type="Gene3D" id="3.40.640.10">
    <property type="entry name" value="Type I PLP-dependent aspartate aminotransferase-like (Major domain)"/>
    <property type="match status" value="1"/>
</dbReference>
<dbReference type="PANTHER" id="PTHR42885:SF2">
    <property type="entry name" value="HISTIDINOL-PHOSPHATE AMINOTRANSFERASE"/>
    <property type="match status" value="1"/>
</dbReference>
<accession>A0A2H0FCY1</accession>
<evidence type="ECO:0000256" key="2">
    <source>
        <dbReference type="ARBA" id="ARBA00022576"/>
    </source>
</evidence>
<protein>
    <submittedName>
        <fullName evidence="7">Histidinol-phosphate aminotransferase</fullName>
    </submittedName>
</protein>
<comment type="similarity">
    <text evidence="5">Belongs to the class-II pyridoxal-phosphate-dependent aminotransferase family.</text>
</comment>
<dbReference type="InterPro" id="IPR015421">
    <property type="entry name" value="PyrdxlP-dep_Trfase_major"/>
</dbReference>
<dbReference type="Pfam" id="PF00155">
    <property type="entry name" value="Aminotran_1_2"/>
    <property type="match status" value="1"/>
</dbReference>
<dbReference type="PANTHER" id="PTHR42885">
    <property type="entry name" value="HISTIDINOL-PHOSPHATE AMINOTRANSFERASE-RELATED"/>
    <property type="match status" value="1"/>
</dbReference>
<organism evidence="7 8">
    <name type="scientific">Candidatus Nealsonbacteria bacterium CG18_big_fil_WC_8_21_14_2_50_37_10</name>
    <dbReference type="NCBI Taxonomy" id="1974717"/>
    <lineage>
        <taxon>Bacteria</taxon>
        <taxon>Candidatus Nealsoniibacteriota</taxon>
    </lineage>
</organism>
<keyword evidence="2 7" id="KW-0032">Aminotransferase</keyword>
<comment type="caution">
    <text evidence="7">The sequence shown here is derived from an EMBL/GenBank/DDBJ whole genome shotgun (WGS) entry which is preliminary data.</text>
</comment>
<reference evidence="7 8" key="1">
    <citation type="submission" date="2017-09" db="EMBL/GenBank/DDBJ databases">
        <title>Depth-based differentiation of microbial function through sediment-hosted aquifers and enrichment of novel symbionts in the deep terrestrial subsurface.</title>
        <authorList>
            <person name="Probst A.J."/>
            <person name="Ladd B."/>
            <person name="Jarett J.K."/>
            <person name="Geller-Mcgrath D.E."/>
            <person name="Sieber C.M."/>
            <person name="Emerson J.B."/>
            <person name="Anantharaman K."/>
            <person name="Thomas B.C."/>
            <person name="Malmstrom R."/>
            <person name="Stieglmeier M."/>
            <person name="Klingl A."/>
            <person name="Woyke T."/>
            <person name="Ryan C.M."/>
            <person name="Banfield J.F."/>
        </authorList>
    </citation>
    <scope>NUCLEOTIDE SEQUENCE [LARGE SCALE GENOMIC DNA]</scope>
    <source>
        <strain evidence="7">CG18_big_fil_WC_8_21_14_2_50_37_10</strain>
    </source>
</reference>
<dbReference type="AlphaFoldDB" id="A0A2H0FCY1"/>
<sequence>MVKERIKKMSHYKPPLEGRSEKEYLLLDFNERTTEPSEKIKEALKKFLDSDRLQVYPEYGDLEAKIAEYVGVPTGEIMVTNGGDQGIDIICRAHLDTGDKVIIPFPAFAMHYQSAGIQGAEILESAYNKDTGEFPLKETLDLISQNEGIKLIILCNPNNPLGSSIPIPDVEKILKKAKGKKIAVLHDEAYFEFSGITVKDLIEKYDNLYIMRTFAKAFGLVSTRAGYLISREENIQELLKIRGPYDVNMFAKTAILAALEDTKCMEDYVKEVMEKSKPKLERFLKEKGIFFYPSATNFLFLKVSNPQEIIESLKSKGILVRPKKGPDGKEGIRVSVGTLEDTERFVRAFSEI</sequence>
<evidence type="ECO:0000256" key="3">
    <source>
        <dbReference type="ARBA" id="ARBA00022679"/>
    </source>
</evidence>
<proteinExistence type="inferred from homology"/>
<dbReference type="CDD" id="cd00609">
    <property type="entry name" value="AAT_like"/>
    <property type="match status" value="1"/>
</dbReference>
<evidence type="ECO:0000256" key="4">
    <source>
        <dbReference type="ARBA" id="ARBA00022898"/>
    </source>
</evidence>
<dbReference type="Gene3D" id="3.90.1150.10">
    <property type="entry name" value="Aspartate Aminotransferase, domain 1"/>
    <property type="match status" value="1"/>
</dbReference>
<gene>
    <name evidence="7" type="ORF">COW72_03445</name>
</gene>
<evidence type="ECO:0000256" key="5">
    <source>
        <dbReference type="RuleBase" id="RU003693"/>
    </source>
</evidence>
<dbReference type="GO" id="GO:0030170">
    <property type="term" value="F:pyridoxal phosphate binding"/>
    <property type="evidence" value="ECO:0007669"/>
    <property type="project" value="InterPro"/>
</dbReference>
<comment type="cofactor">
    <cofactor evidence="1 5">
        <name>pyridoxal 5'-phosphate</name>
        <dbReference type="ChEBI" id="CHEBI:597326"/>
    </cofactor>
</comment>
<evidence type="ECO:0000259" key="6">
    <source>
        <dbReference type="Pfam" id="PF00155"/>
    </source>
</evidence>
<dbReference type="EMBL" id="PCUC01000178">
    <property type="protein sequence ID" value="PIQ04533.1"/>
    <property type="molecule type" value="Genomic_DNA"/>
</dbReference>
<dbReference type="InterPro" id="IPR015422">
    <property type="entry name" value="PyrdxlP-dep_Trfase_small"/>
</dbReference>
<dbReference type="InterPro" id="IPR004839">
    <property type="entry name" value="Aminotransferase_I/II_large"/>
</dbReference>
<evidence type="ECO:0000313" key="8">
    <source>
        <dbReference type="Proteomes" id="UP000230778"/>
    </source>
</evidence>
<keyword evidence="3 7" id="KW-0808">Transferase</keyword>
<dbReference type="PROSITE" id="PS00599">
    <property type="entry name" value="AA_TRANSFER_CLASS_2"/>
    <property type="match status" value="1"/>
</dbReference>
<dbReference type="InterPro" id="IPR015424">
    <property type="entry name" value="PyrdxlP-dep_Trfase"/>
</dbReference>